<evidence type="ECO:0000313" key="1">
    <source>
        <dbReference type="EMBL" id="RHZ83197.1"/>
    </source>
</evidence>
<comment type="caution">
    <text evidence="1">The sequence shown here is derived from an EMBL/GenBank/DDBJ whole genome shotgun (WGS) entry which is preliminary data.</text>
</comment>
<protein>
    <submittedName>
        <fullName evidence="1">Uncharacterized protein</fullName>
    </submittedName>
</protein>
<evidence type="ECO:0000313" key="2">
    <source>
        <dbReference type="Proteomes" id="UP000266861"/>
    </source>
</evidence>
<dbReference type="AlphaFoldDB" id="A0A397J6U3"/>
<keyword evidence="2" id="KW-1185">Reference proteome</keyword>
<name>A0A397J6U3_9GLOM</name>
<reference evidence="1 2" key="1">
    <citation type="submission" date="2018-08" db="EMBL/GenBank/DDBJ databases">
        <title>Genome and evolution of the arbuscular mycorrhizal fungus Diversispora epigaea (formerly Glomus versiforme) and its bacterial endosymbionts.</title>
        <authorList>
            <person name="Sun X."/>
            <person name="Fei Z."/>
            <person name="Harrison M."/>
        </authorList>
    </citation>
    <scope>NUCLEOTIDE SEQUENCE [LARGE SCALE GENOMIC DNA]</scope>
    <source>
        <strain evidence="1 2">IT104</strain>
    </source>
</reference>
<accession>A0A397J6U3</accession>
<sequence length="94" mass="11384">MSQSQPLWFRNGLRYTFSRKFVILFKKPPTTGNELIKICIERNERIERYKPNLILQDFINHPKSLLNSTNLAYLVCYHDIVGRFINFIYYVYYV</sequence>
<dbReference type="Proteomes" id="UP000266861">
    <property type="component" value="Unassembled WGS sequence"/>
</dbReference>
<proteinExistence type="predicted"/>
<gene>
    <name evidence="1" type="ORF">Glove_99g61</name>
</gene>
<organism evidence="1 2">
    <name type="scientific">Diversispora epigaea</name>
    <dbReference type="NCBI Taxonomy" id="1348612"/>
    <lineage>
        <taxon>Eukaryota</taxon>
        <taxon>Fungi</taxon>
        <taxon>Fungi incertae sedis</taxon>
        <taxon>Mucoromycota</taxon>
        <taxon>Glomeromycotina</taxon>
        <taxon>Glomeromycetes</taxon>
        <taxon>Diversisporales</taxon>
        <taxon>Diversisporaceae</taxon>
        <taxon>Diversispora</taxon>
    </lineage>
</organism>
<dbReference type="EMBL" id="PQFF01000092">
    <property type="protein sequence ID" value="RHZ83197.1"/>
    <property type="molecule type" value="Genomic_DNA"/>
</dbReference>